<protein>
    <submittedName>
        <fullName evidence="2">Integrase</fullName>
    </submittedName>
</protein>
<accession>A0AC35U2V7</accession>
<evidence type="ECO:0000313" key="1">
    <source>
        <dbReference type="Proteomes" id="UP000095286"/>
    </source>
</evidence>
<proteinExistence type="predicted"/>
<sequence length="25" mass="3009">MGHSNYKKGGPNHKGEYRQWKKSYK</sequence>
<name>A0AC35U2V7_9BILA</name>
<reference evidence="2" key="1">
    <citation type="submission" date="2016-11" db="UniProtKB">
        <authorList>
            <consortium name="WormBaseParasite"/>
        </authorList>
    </citation>
    <scope>IDENTIFICATION</scope>
    <source>
        <strain evidence="2">KR3021</strain>
    </source>
</reference>
<dbReference type="Proteomes" id="UP000095286">
    <property type="component" value="Unplaced"/>
</dbReference>
<evidence type="ECO:0000313" key="2">
    <source>
        <dbReference type="WBParaSite" id="RSKR_0000666200.1"/>
    </source>
</evidence>
<organism evidence="1 2">
    <name type="scientific">Rhabditophanes sp. KR3021</name>
    <dbReference type="NCBI Taxonomy" id="114890"/>
    <lineage>
        <taxon>Eukaryota</taxon>
        <taxon>Metazoa</taxon>
        <taxon>Ecdysozoa</taxon>
        <taxon>Nematoda</taxon>
        <taxon>Chromadorea</taxon>
        <taxon>Rhabditida</taxon>
        <taxon>Tylenchina</taxon>
        <taxon>Panagrolaimomorpha</taxon>
        <taxon>Strongyloidoidea</taxon>
        <taxon>Alloionematidae</taxon>
        <taxon>Rhabditophanes</taxon>
    </lineage>
</organism>
<dbReference type="WBParaSite" id="RSKR_0000666200.1">
    <property type="protein sequence ID" value="RSKR_0000666200.1"/>
    <property type="gene ID" value="RSKR_0000666200"/>
</dbReference>